<evidence type="ECO:0000259" key="10">
    <source>
        <dbReference type="PROSITE" id="PS50110"/>
    </source>
</evidence>
<evidence type="ECO:0000256" key="4">
    <source>
        <dbReference type="ARBA" id="ARBA00023015"/>
    </source>
</evidence>
<dbReference type="Pfam" id="PF00072">
    <property type="entry name" value="Response_reg"/>
    <property type="match status" value="1"/>
</dbReference>
<dbReference type="InterPro" id="IPR039420">
    <property type="entry name" value="WalR-like"/>
</dbReference>
<evidence type="ECO:0000256" key="6">
    <source>
        <dbReference type="ARBA" id="ARBA00023163"/>
    </source>
</evidence>
<dbReference type="InterPro" id="IPR001789">
    <property type="entry name" value="Sig_transdc_resp-reg_receiver"/>
</dbReference>
<dbReference type="PROSITE" id="PS50110">
    <property type="entry name" value="RESPONSE_REGULATORY"/>
    <property type="match status" value="1"/>
</dbReference>
<gene>
    <name evidence="12" type="ORF">SAMN02194393_01297</name>
</gene>
<dbReference type="OrthoDB" id="9790442at2"/>
<dbReference type="CDD" id="cd00383">
    <property type="entry name" value="trans_reg_C"/>
    <property type="match status" value="1"/>
</dbReference>
<evidence type="ECO:0000256" key="7">
    <source>
        <dbReference type="ARBA" id="ARBA00024867"/>
    </source>
</evidence>
<keyword evidence="13" id="KW-1185">Reference proteome</keyword>
<feature type="domain" description="Response regulatory" evidence="10">
    <location>
        <begin position="3"/>
        <end position="116"/>
    </location>
</feature>
<dbReference type="STRING" id="36842.SAMN02194393_01297"/>
<dbReference type="InterPro" id="IPR011006">
    <property type="entry name" value="CheY-like_superfamily"/>
</dbReference>
<sequence length="224" mass="25787">MQSILIVDDNSEILDILDYHLSKKGYLVYKAINSNEALKYFKNNHFSVIILDVMMEDEDGFSLCEKIREVSMVPILFLTAKSSEDDMVKGLLCGGDDYMIKPFSSKELLARVFALSRRENANRQLSGIRIHNLFIDKNINKVTVNNIKVGLTDIEYKILFYLISNRGNSVSVKEIFENVWGEKFILSSNNTVVVHIKNIRKKLQAIDSEFEYIHTVWGKGYVVY</sequence>
<evidence type="ECO:0000256" key="9">
    <source>
        <dbReference type="PROSITE-ProRule" id="PRU01091"/>
    </source>
</evidence>
<protein>
    <recommendedName>
        <fullName evidence="1">Stage 0 sporulation protein A homolog</fullName>
    </recommendedName>
</protein>
<proteinExistence type="predicted"/>
<dbReference type="Gene3D" id="1.10.10.10">
    <property type="entry name" value="Winged helix-like DNA-binding domain superfamily/Winged helix DNA-binding domain"/>
    <property type="match status" value="1"/>
</dbReference>
<reference evidence="12 13" key="1">
    <citation type="submission" date="2017-02" db="EMBL/GenBank/DDBJ databases">
        <authorList>
            <person name="Peterson S.W."/>
        </authorList>
    </citation>
    <scope>NUCLEOTIDE SEQUENCE [LARGE SCALE GENOMIC DNA]</scope>
    <source>
        <strain evidence="12 13">M1</strain>
    </source>
</reference>
<dbReference type="GO" id="GO:0005829">
    <property type="term" value="C:cytosol"/>
    <property type="evidence" value="ECO:0007669"/>
    <property type="project" value="TreeGrafter"/>
</dbReference>
<dbReference type="GO" id="GO:0032993">
    <property type="term" value="C:protein-DNA complex"/>
    <property type="evidence" value="ECO:0007669"/>
    <property type="project" value="TreeGrafter"/>
</dbReference>
<dbReference type="Pfam" id="PF00486">
    <property type="entry name" value="Trans_reg_C"/>
    <property type="match status" value="1"/>
</dbReference>
<dbReference type="InterPro" id="IPR016032">
    <property type="entry name" value="Sig_transdc_resp-reg_C-effctor"/>
</dbReference>
<dbReference type="GO" id="GO:0000156">
    <property type="term" value="F:phosphorelay response regulator activity"/>
    <property type="evidence" value="ECO:0007669"/>
    <property type="project" value="TreeGrafter"/>
</dbReference>
<dbReference type="SUPFAM" id="SSF46894">
    <property type="entry name" value="C-terminal effector domain of the bipartite response regulators"/>
    <property type="match status" value="1"/>
</dbReference>
<dbReference type="InterPro" id="IPR036388">
    <property type="entry name" value="WH-like_DNA-bd_sf"/>
</dbReference>
<dbReference type="Gene3D" id="6.10.250.690">
    <property type="match status" value="1"/>
</dbReference>
<evidence type="ECO:0000256" key="3">
    <source>
        <dbReference type="ARBA" id="ARBA00023012"/>
    </source>
</evidence>
<organism evidence="12 13">
    <name type="scientific">Maledivibacter halophilus</name>
    <dbReference type="NCBI Taxonomy" id="36842"/>
    <lineage>
        <taxon>Bacteria</taxon>
        <taxon>Bacillati</taxon>
        <taxon>Bacillota</taxon>
        <taxon>Clostridia</taxon>
        <taxon>Peptostreptococcales</taxon>
        <taxon>Caminicellaceae</taxon>
        <taxon>Maledivibacter</taxon>
    </lineage>
</organism>
<keyword evidence="3" id="KW-0902">Two-component regulatory system</keyword>
<dbReference type="FunFam" id="3.40.50.2300:FF:000001">
    <property type="entry name" value="DNA-binding response regulator PhoB"/>
    <property type="match status" value="1"/>
</dbReference>
<feature type="DNA-binding region" description="OmpR/PhoB-type" evidence="9">
    <location>
        <begin position="125"/>
        <end position="224"/>
    </location>
</feature>
<dbReference type="SMART" id="SM00862">
    <property type="entry name" value="Trans_reg_C"/>
    <property type="match status" value="1"/>
</dbReference>
<dbReference type="Gene3D" id="3.40.50.2300">
    <property type="match status" value="1"/>
</dbReference>
<keyword evidence="2 8" id="KW-0597">Phosphoprotein</keyword>
<keyword evidence="4" id="KW-0805">Transcription regulation</keyword>
<dbReference type="RefSeq" id="WP_079490270.1">
    <property type="nucleotide sequence ID" value="NZ_FUZT01000003.1"/>
</dbReference>
<dbReference type="SMART" id="SM00448">
    <property type="entry name" value="REC"/>
    <property type="match status" value="1"/>
</dbReference>
<evidence type="ECO:0000256" key="2">
    <source>
        <dbReference type="ARBA" id="ARBA00022553"/>
    </source>
</evidence>
<accession>A0A1T5JSE1</accession>
<evidence type="ECO:0000256" key="5">
    <source>
        <dbReference type="ARBA" id="ARBA00023125"/>
    </source>
</evidence>
<evidence type="ECO:0000256" key="8">
    <source>
        <dbReference type="PROSITE-ProRule" id="PRU00169"/>
    </source>
</evidence>
<dbReference type="CDD" id="cd17574">
    <property type="entry name" value="REC_OmpR"/>
    <property type="match status" value="1"/>
</dbReference>
<evidence type="ECO:0000313" key="12">
    <source>
        <dbReference type="EMBL" id="SKC54316.1"/>
    </source>
</evidence>
<dbReference type="PROSITE" id="PS51755">
    <property type="entry name" value="OMPR_PHOB"/>
    <property type="match status" value="1"/>
</dbReference>
<dbReference type="EMBL" id="FUZT01000003">
    <property type="protein sequence ID" value="SKC54316.1"/>
    <property type="molecule type" value="Genomic_DNA"/>
</dbReference>
<name>A0A1T5JSE1_9FIRM</name>
<comment type="function">
    <text evidence="7">May play the central regulatory role in sporulation. It may be an element of the effector pathway responsible for the activation of sporulation genes in response to nutritional stress. Spo0A may act in concert with spo0H (a sigma factor) to control the expression of some genes that are critical to the sporulation process.</text>
</comment>
<feature type="modified residue" description="4-aspartylphosphate" evidence="8">
    <location>
        <position position="52"/>
    </location>
</feature>
<evidence type="ECO:0000256" key="1">
    <source>
        <dbReference type="ARBA" id="ARBA00018672"/>
    </source>
</evidence>
<evidence type="ECO:0000259" key="11">
    <source>
        <dbReference type="PROSITE" id="PS51755"/>
    </source>
</evidence>
<dbReference type="PANTHER" id="PTHR48111:SF40">
    <property type="entry name" value="PHOSPHATE REGULON TRANSCRIPTIONAL REGULATORY PROTEIN PHOB"/>
    <property type="match status" value="1"/>
</dbReference>
<dbReference type="PANTHER" id="PTHR48111">
    <property type="entry name" value="REGULATOR OF RPOS"/>
    <property type="match status" value="1"/>
</dbReference>
<dbReference type="InterPro" id="IPR001867">
    <property type="entry name" value="OmpR/PhoB-type_DNA-bd"/>
</dbReference>
<dbReference type="GO" id="GO:0000976">
    <property type="term" value="F:transcription cis-regulatory region binding"/>
    <property type="evidence" value="ECO:0007669"/>
    <property type="project" value="TreeGrafter"/>
</dbReference>
<dbReference type="Proteomes" id="UP000190285">
    <property type="component" value="Unassembled WGS sequence"/>
</dbReference>
<dbReference type="SUPFAM" id="SSF52172">
    <property type="entry name" value="CheY-like"/>
    <property type="match status" value="1"/>
</dbReference>
<dbReference type="GO" id="GO:0006355">
    <property type="term" value="P:regulation of DNA-templated transcription"/>
    <property type="evidence" value="ECO:0007669"/>
    <property type="project" value="InterPro"/>
</dbReference>
<feature type="domain" description="OmpR/PhoB-type" evidence="11">
    <location>
        <begin position="125"/>
        <end position="224"/>
    </location>
</feature>
<keyword evidence="5 9" id="KW-0238">DNA-binding</keyword>
<keyword evidence="6" id="KW-0804">Transcription</keyword>
<dbReference type="AlphaFoldDB" id="A0A1T5JSE1"/>
<evidence type="ECO:0000313" key="13">
    <source>
        <dbReference type="Proteomes" id="UP000190285"/>
    </source>
</evidence>